<reference evidence="1" key="1">
    <citation type="journal article" date="2015" name="Genome Announc.">
        <title>Draft Genome Sequence of the Polyhydroxyalkanoate-Producing Bacterium Burkholderia sacchari LMG 19450 Isolated from Brazilian Sugarcane Plantation Soil.</title>
        <authorList>
            <person name="Alexandrino P.M."/>
            <person name="Mendonca T.T."/>
            <person name="Guaman Bautista L.P."/>
            <person name="Cherix J."/>
            <person name="Lozano-Sakalauskas G.C."/>
            <person name="Fujita A."/>
            <person name="Ramos Filho E."/>
            <person name="Long P."/>
            <person name="Padilla G."/>
            <person name="Taciro M.K."/>
            <person name="Gomez J.G."/>
            <person name="Silva L.F."/>
        </authorList>
    </citation>
    <scope>NUCLEOTIDE SEQUENCE</scope>
    <source>
        <strain evidence="1">LMG 19450</strain>
    </source>
</reference>
<dbReference type="AlphaFoldDB" id="A0A8T6ZNJ5"/>
<evidence type="ECO:0000313" key="1">
    <source>
        <dbReference type="EMBL" id="NLP65903.1"/>
    </source>
</evidence>
<organism evidence="1 2">
    <name type="scientific">Paraburkholderia sacchari</name>
    <dbReference type="NCBI Taxonomy" id="159450"/>
    <lineage>
        <taxon>Bacteria</taxon>
        <taxon>Pseudomonadati</taxon>
        <taxon>Pseudomonadota</taxon>
        <taxon>Betaproteobacteria</taxon>
        <taxon>Burkholderiales</taxon>
        <taxon>Burkholderiaceae</taxon>
        <taxon>Paraburkholderia</taxon>
    </lineage>
</organism>
<sequence>MSAGVLAFTRVEIRSRRSAHAQDDRTYCIAGGTLVAIERDEIALRRRHDLTSREGHLSALSSMTPPACPADELIVVCCDMAHIVLIRHCNSAIKNALRNAHDDGM</sequence>
<dbReference type="RefSeq" id="WP_168727182.1">
    <property type="nucleotide sequence ID" value="NZ_JTDB02000020.1"/>
</dbReference>
<keyword evidence="2" id="KW-1185">Reference proteome</keyword>
<dbReference type="EMBL" id="JTDB02000020">
    <property type="protein sequence ID" value="NLP65903.1"/>
    <property type="molecule type" value="Genomic_DNA"/>
</dbReference>
<gene>
    <name evidence="1" type="ORF">NH14_033145</name>
</gene>
<accession>A0A8T6ZNJ5</accession>
<proteinExistence type="predicted"/>
<evidence type="ECO:0000313" key="2">
    <source>
        <dbReference type="Proteomes" id="UP000030460"/>
    </source>
</evidence>
<dbReference type="Proteomes" id="UP000030460">
    <property type="component" value="Unassembled WGS sequence"/>
</dbReference>
<reference evidence="1" key="2">
    <citation type="submission" date="2020-04" db="EMBL/GenBank/DDBJ databases">
        <authorList>
            <person name="Alexandrino P."/>
            <person name="Mendonca T."/>
            <person name="Guaman L."/>
            <person name="Cherix J."/>
            <person name="Lozano-Sakalauskas G."/>
            <person name="Fujita A."/>
            <person name="Filho E.R."/>
            <person name="Long P."/>
            <person name="Padilla G."/>
            <person name="Taciro M.K."/>
            <person name="Gomez J.G."/>
            <person name="Silva L.F."/>
            <person name="Torres M."/>
        </authorList>
    </citation>
    <scope>NUCLEOTIDE SEQUENCE</scope>
    <source>
        <strain evidence="1">LMG 19450</strain>
    </source>
</reference>
<protein>
    <submittedName>
        <fullName evidence="1">Uncharacterized protein</fullName>
    </submittedName>
</protein>
<comment type="caution">
    <text evidence="1">The sequence shown here is derived from an EMBL/GenBank/DDBJ whole genome shotgun (WGS) entry which is preliminary data.</text>
</comment>
<name>A0A8T6ZNJ5_9BURK</name>